<dbReference type="RefSeq" id="WP_129606108.1">
    <property type="nucleotide sequence ID" value="NZ_CP035544.1"/>
</dbReference>
<dbReference type="InterPro" id="IPR036052">
    <property type="entry name" value="TrpB-like_PALP_sf"/>
</dbReference>
<accession>A0A411ECM8</accession>
<dbReference type="OrthoDB" id="9811476at2"/>
<dbReference type="KEGG" id="mur:EQY75_11790"/>
<evidence type="ECO:0000313" key="7">
    <source>
        <dbReference type="Proteomes" id="UP000290889"/>
    </source>
</evidence>
<keyword evidence="3" id="KW-0663">Pyridoxal phosphate</keyword>
<dbReference type="Proteomes" id="UP000290889">
    <property type="component" value="Chromosome"/>
</dbReference>
<gene>
    <name evidence="6" type="ORF">EQY75_11790</name>
</gene>
<proteinExistence type="inferred from homology"/>
<dbReference type="InterPro" id="IPR001926">
    <property type="entry name" value="TrpB-like_PALP"/>
</dbReference>
<dbReference type="GO" id="GO:0018114">
    <property type="term" value="F:threonine racemase activity"/>
    <property type="evidence" value="ECO:0007669"/>
    <property type="project" value="TreeGrafter"/>
</dbReference>
<evidence type="ECO:0000256" key="2">
    <source>
        <dbReference type="ARBA" id="ARBA00010869"/>
    </source>
</evidence>
<evidence type="ECO:0000256" key="4">
    <source>
        <dbReference type="ARBA" id="ARBA00023239"/>
    </source>
</evidence>
<dbReference type="SUPFAM" id="SSF53686">
    <property type="entry name" value="Tryptophan synthase beta subunit-like PLP-dependent enzymes"/>
    <property type="match status" value="1"/>
</dbReference>
<dbReference type="PANTHER" id="PTHR43050:SF1">
    <property type="entry name" value="SERINE RACEMASE"/>
    <property type="match status" value="1"/>
</dbReference>
<keyword evidence="7" id="KW-1185">Reference proteome</keyword>
<comment type="similarity">
    <text evidence="2">Belongs to the serine/threonine dehydratase family.</text>
</comment>
<dbReference type="Gene3D" id="3.40.50.1100">
    <property type="match status" value="2"/>
</dbReference>
<protein>
    <submittedName>
        <fullName evidence="6">Pyridoxal-phosphate dependent enzyme</fullName>
    </submittedName>
</protein>
<feature type="domain" description="Tryptophan synthase beta chain-like PALP" evidence="5">
    <location>
        <begin position="23"/>
        <end position="310"/>
    </location>
</feature>
<comment type="cofactor">
    <cofactor evidence="1">
        <name>pyridoxal 5'-phosphate</name>
        <dbReference type="ChEBI" id="CHEBI:597326"/>
    </cofactor>
</comment>
<dbReference type="EMBL" id="CP035544">
    <property type="protein sequence ID" value="QBA65150.1"/>
    <property type="molecule type" value="Genomic_DNA"/>
</dbReference>
<dbReference type="GO" id="GO:0003941">
    <property type="term" value="F:L-serine ammonia-lyase activity"/>
    <property type="evidence" value="ECO:0007669"/>
    <property type="project" value="TreeGrafter"/>
</dbReference>
<name>A0A411ECM8_9FLAO</name>
<keyword evidence="4" id="KW-0456">Lyase</keyword>
<evidence type="ECO:0000256" key="1">
    <source>
        <dbReference type="ARBA" id="ARBA00001933"/>
    </source>
</evidence>
<evidence type="ECO:0000259" key="5">
    <source>
        <dbReference type="Pfam" id="PF00291"/>
    </source>
</evidence>
<dbReference type="GO" id="GO:0000287">
    <property type="term" value="F:magnesium ion binding"/>
    <property type="evidence" value="ECO:0007669"/>
    <property type="project" value="TreeGrafter"/>
</dbReference>
<dbReference type="GO" id="GO:0030378">
    <property type="term" value="F:serine racemase activity"/>
    <property type="evidence" value="ECO:0007669"/>
    <property type="project" value="TreeGrafter"/>
</dbReference>
<dbReference type="GO" id="GO:0030170">
    <property type="term" value="F:pyridoxal phosphate binding"/>
    <property type="evidence" value="ECO:0007669"/>
    <property type="project" value="TreeGrafter"/>
</dbReference>
<dbReference type="AlphaFoldDB" id="A0A411ECM8"/>
<organism evidence="6 7">
    <name type="scientific">Muriicola soli</name>
    <dbReference type="NCBI Taxonomy" id="2507538"/>
    <lineage>
        <taxon>Bacteria</taxon>
        <taxon>Pseudomonadati</taxon>
        <taxon>Bacteroidota</taxon>
        <taxon>Flavobacteriia</taxon>
        <taxon>Flavobacteriales</taxon>
        <taxon>Flavobacteriaceae</taxon>
        <taxon>Muriicola</taxon>
    </lineage>
</organism>
<evidence type="ECO:0000256" key="3">
    <source>
        <dbReference type="ARBA" id="ARBA00022898"/>
    </source>
</evidence>
<evidence type="ECO:0000313" key="6">
    <source>
        <dbReference type="EMBL" id="QBA65150.1"/>
    </source>
</evidence>
<dbReference type="Pfam" id="PF00291">
    <property type="entry name" value="PALP"/>
    <property type="match status" value="1"/>
</dbReference>
<reference evidence="6 7" key="1">
    <citation type="submission" date="2019-01" db="EMBL/GenBank/DDBJ databases">
        <title>Muriicola soli sp. nov., isolated from soil.</title>
        <authorList>
            <person name="Kang H.J."/>
            <person name="Kim S.B."/>
        </authorList>
    </citation>
    <scope>NUCLEOTIDE SEQUENCE [LARGE SCALE GENOMIC DNA]</scope>
    <source>
        <strain evidence="6 7">MMS17-SY002</strain>
    </source>
</reference>
<sequence>MEVRENALEPGGSQLPACHKKIKPYIHKTPVLTSRLINEITGAEVYFKCENFQRMGAYKMRGATHALLQLTDEERSRGVVTHSSGNFAQALALAARTLGVTAHIVMPTSAPEVKKKGVLEYGGIIYECEPTLAARNTAASEIQQKTGAVFLHPSNDPDVILGQGTAAFELLQDYPQLNFLLLPVGGGGLIAGSALAAAYLGNNCKVIGTEPFEVDDAYRAMISGKIEENKTTNTIADGLKTQLGSNTLPVILDKVERIIRVEEQEIIDAMRLIWERMKIVVEPSSAVALAGLYRERKAFKDKQVGIVISGGNVDLSALPF</sequence>
<dbReference type="GO" id="GO:0070179">
    <property type="term" value="P:D-serine biosynthetic process"/>
    <property type="evidence" value="ECO:0007669"/>
    <property type="project" value="TreeGrafter"/>
</dbReference>
<dbReference type="PANTHER" id="PTHR43050">
    <property type="entry name" value="SERINE / THREONINE RACEMASE FAMILY MEMBER"/>
    <property type="match status" value="1"/>
</dbReference>
<dbReference type="GO" id="GO:0005524">
    <property type="term" value="F:ATP binding"/>
    <property type="evidence" value="ECO:0007669"/>
    <property type="project" value="TreeGrafter"/>
</dbReference>
<dbReference type="CDD" id="cd01562">
    <property type="entry name" value="Thr-dehyd"/>
    <property type="match status" value="1"/>
</dbReference>
<dbReference type="FunFam" id="3.40.50.1100:FF:000007">
    <property type="entry name" value="L-threonine dehydratase catabolic TdcB"/>
    <property type="match status" value="1"/>
</dbReference>